<dbReference type="RefSeq" id="XP_024573838.1">
    <property type="nucleotide sequence ID" value="XM_024722797.1"/>
</dbReference>
<dbReference type="Proteomes" id="UP000054928">
    <property type="component" value="Unassembled WGS sequence"/>
</dbReference>
<organism evidence="1 2">
    <name type="scientific">Plasmopara halstedii</name>
    <name type="common">Downy mildew of sunflower</name>
    <dbReference type="NCBI Taxonomy" id="4781"/>
    <lineage>
        <taxon>Eukaryota</taxon>
        <taxon>Sar</taxon>
        <taxon>Stramenopiles</taxon>
        <taxon>Oomycota</taxon>
        <taxon>Peronosporomycetes</taxon>
        <taxon>Peronosporales</taxon>
        <taxon>Peronosporaceae</taxon>
        <taxon>Plasmopara</taxon>
    </lineage>
</organism>
<keyword evidence="2" id="KW-1185">Reference proteome</keyword>
<dbReference type="AlphaFoldDB" id="A0A0P1AAK5"/>
<accession>A0A0P1AAK5</accession>
<sequence length="59" mass="6624">MLWNCQLHAQIILTINQSFYEGRRVVKGVDQFKLKFHRKATSAKDLTLSSATVSLTTAG</sequence>
<dbReference type="EMBL" id="CCYD01000286">
    <property type="protein sequence ID" value="CEG37469.1"/>
    <property type="molecule type" value="Genomic_DNA"/>
</dbReference>
<evidence type="ECO:0000313" key="2">
    <source>
        <dbReference type="Proteomes" id="UP000054928"/>
    </source>
</evidence>
<reference evidence="2" key="1">
    <citation type="submission" date="2014-09" db="EMBL/GenBank/DDBJ databases">
        <authorList>
            <person name="Sharma Rahul"/>
            <person name="Thines Marco"/>
        </authorList>
    </citation>
    <scope>NUCLEOTIDE SEQUENCE [LARGE SCALE GENOMIC DNA]</scope>
</reference>
<protein>
    <submittedName>
        <fullName evidence="1">Uncharacterized protein</fullName>
    </submittedName>
</protein>
<proteinExistence type="predicted"/>
<evidence type="ECO:0000313" key="1">
    <source>
        <dbReference type="EMBL" id="CEG37469.1"/>
    </source>
</evidence>
<dbReference type="GeneID" id="36400115"/>
<name>A0A0P1AAK5_PLAHL</name>